<gene>
    <name evidence="1" type="ORF">METZ01_LOCUS188018</name>
</gene>
<name>A0A382DAY2_9ZZZZ</name>
<organism evidence="1">
    <name type="scientific">marine metagenome</name>
    <dbReference type="NCBI Taxonomy" id="408172"/>
    <lineage>
        <taxon>unclassified sequences</taxon>
        <taxon>metagenomes</taxon>
        <taxon>ecological metagenomes</taxon>
    </lineage>
</organism>
<reference evidence="1" key="1">
    <citation type="submission" date="2018-05" db="EMBL/GenBank/DDBJ databases">
        <authorList>
            <person name="Lanie J.A."/>
            <person name="Ng W.-L."/>
            <person name="Kazmierczak K.M."/>
            <person name="Andrzejewski T.M."/>
            <person name="Davidsen T.M."/>
            <person name="Wayne K.J."/>
            <person name="Tettelin H."/>
            <person name="Glass J.I."/>
            <person name="Rusch D."/>
            <person name="Podicherti R."/>
            <person name="Tsui H.-C.T."/>
            <person name="Winkler M.E."/>
        </authorList>
    </citation>
    <scope>NUCLEOTIDE SEQUENCE</scope>
</reference>
<sequence>MEQRIRALAQAFSRLDISAIYLKPAIRDIIDSEINAA</sequence>
<evidence type="ECO:0000313" key="1">
    <source>
        <dbReference type="EMBL" id="SVB35164.1"/>
    </source>
</evidence>
<dbReference type="EMBL" id="UINC01038318">
    <property type="protein sequence ID" value="SVB35164.1"/>
    <property type="molecule type" value="Genomic_DNA"/>
</dbReference>
<proteinExistence type="predicted"/>
<accession>A0A382DAY2</accession>
<protein>
    <submittedName>
        <fullName evidence="1">Uncharacterized protein</fullName>
    </submittedName>
</protein>
<dbReference type="AlphaFoldDB" id="A0A382DAY2"/>